<evidence type="ECO:0000259" key="11">
    <source>
        <dbReference type="PROSITE" id="PS51485"/>
    </source>
</evidence>
<dbReference type="FunFam" id="2.60.40.420:FF:000010">
    <property type="entry name" value="Early nodulin-like protein 1"/>
    <property type="match status" value="1"/>
</dbReference>
<dbReference type="GO" id="GO:0098552">
    <property type="term" value="C:side of membrane"/>
    <property type="evidence" value="ECO:0007669"/>
    <property type="project" value="UniProtKB-KW"/>
</dbReference>
<evidence type="ECO:0000256" key="1">
    <source>
        <dbReference type="ARBA" id="ARBA00004609"/>
    </source>
</evidence>
<keyword evidence="2" id="KW-1003">Cell membrane</keyword>
<protein>
    <submittedName>
        <fullName evidence="14">Mavicyanin-like</fullName>
    </submittedName>
</protein>
<evidence type="ECO:0000313" key="13">
    <source>
        <dbReference type="Proteomes" id="UP001652600"/>
    </source>
</evidence>
<evidence type="ECO:0000256" key="3">
    <source>
        <dbReference type="ARBA" id="ARBA00022622"/>
    </source>
</evidence>
<comment type="subcellular location">
    <subcellularLocation>
        <location evidence="1">Cell membrane</location>
        <topology evidence="1">Lipid-anchor</topology>
        <topology evidence="1">GPI-anchor</topology>
    </subcellularLocation>
</comment>
<dbReference type="InterPro" id="IPR041846">
    <property type="entry name" value="ENL_dom"/>
</dbReference>
<dbReference type="InterPro" id="IPR039391">
    <property type="entry name" value="Phytocyanin-like"/>
</dbReference>
<dbReference type="EnsemblPlants" id="MELO3C024456.2.1">
    <property type="protein sequence ID" value="MELO3C024456.2.1"/>
    <property type="gene ID" value="MELO3C024456.2"/>
</dbReference>
<sequence>MTTTYTPPFSAHVLIISTAVMVAATAFQFKVGDEMGWQLPPTNDSEFYDYWASINRFQIGDSLSFEYKNDSVLMVEKWDYYHCNSSDPILGFNNGKGVIKLNRVGAFYFISGFSDHCRSGQRLLVRVMLPHDLIVASPPQSTVDDAPSPSFTNDGASLPVTAPVVYIFPMAAIVGMLLISDPLN</sequence>
<keyword evidence="13" id="KW-1185">Reference proteome</keyword>
<dbReference type="KEGG" id="cmo:103500794"/>
<dbReference type="InterPro" id="IPR008972">
    <property type="entry name" value="Cupredoxin"/>
</dbReference>
<dbReference type="InParanoid" id="A0A1S3CHH5"/>
<accession>A0A1S3CHH5</accession>
<dbReference type="PANTHER" id="PTHR33021">
    <property type="entry name" value="BLUE COPPER PROTEIN"/>
    <property type="match status" value="1"/>
</dbReference>
<dbReference type="Proteomes" id="UP001652600">
    <property type="component" value="Chromosome 1"/>
</dbReference>
<organism evidence="13 14">
    <name type="scientific">Cucumis melo</name>
    <name type="common">Muskmelon</name>
    <dbReference type="NCBI Taxonomy" id="3656"/>
    <lineage>
        <taxon>Eukaryota</taxon>
        <taxon>Viridiplantae</taxon>
        <taxon>Streptophyta</taxon>
        <taxon>Embryophyta</taxon>
        <taxon>Tracheophyta</taxon>
        <taxon>Spermatophyta</taxon>
        <taxon>Magnoliopsida</taxon>
        <taxon>eudicotyledons</taxon>
        <taxon>Gunneridae</taxon>
        <taxon>Pentapetalae</taxon>
        <taxon>rosids</taxon>
        <taxon>fabids</taxon>
        <taxon>Cucurbitales</taxon>
        <taxon>Cucurbitaceae</taxon>
        <taxon>Benincaseae</taxon>
        <taxon>Cucumis</taxon>
    </lineage>
</organism>
<feature type="transmembrane region" description="Helical" evidence="10">
    <location>
        <begin position="12"/>
        <end position="29"/>
    </location>
</feature>
<evidence type="ECO:0000256" key="7">
    <source>
        <dbReference type="ARBA" id="ARBA00023180"/>
    </source>
</evidence>
<reference evidence="14" key="2">
    <citation type="submission" date="2025-04" db="UniProtKB">
        <authorList>
            <consortium name="RefSeq"/>
        </authorList>
    </citation>
    <scope>IDENTIFICATION</scope>
</reference>
<dbReference type="RefSeq" id="XP_008462446.1">
    <property type="nucleotide sequence ID" value="XM_008464224.2"/>
</dbReference>
<keyword evidence="10" id="KW-1133">Transmembrane helix</keyword>
<dbReference type="CDD" id="cd11019">
    <property type="entry name" value="OsENODL1_like"/>
    <property type="match status" value="1"/>
</dbReference>
<proteinExistence type="inferred from homology"/>
<dbReference type="GeneID" id="103500794"/>
<keyword evidence="10" id="KW-0812">Transmembrane</keyword>
<dbReference type="Gramene" id="MELO3C024456.2.1">
    <property type="protein sequence ID" value="MELO3C024456.2.1"/>
    <property type="gene ID" value="MELO3C024456.2"/>
</dbReference>
<evidence type="ECO:0000256" key="2">
    <source>
        <dbReference type="ARBA" id="ARBA00022475"/>
    </source>
</evidence>
<dbReference type="GO" id="GO:0009055">
    <property type="term" value="F:electron transfer activity"/>
    <property type="evidence" value="ECO:0007669"/>
    <property type="project" value="InterPro"/>
</dbReference>
<name>A0A1S3CHH5_CUCME</name>
<feature type="domain" description="Phytocyanin" evidence="11">
    <location>
        <begin position="27"/>
        <end position="129"/>
    </location>
</feature>
<gene>
    <name evidence="14" type="primary">LOC103500794</name>
    <name evidence="12" type="synonym">103500794</name>
</gene>
<feature type="transmembrane region" description="Helical" evidence="10">
    <location>
        <begin position="158"/>
        <end position="179"/>
    </location>
</feature>
<dbReference type="PROSITE" id="PS51485">
    <property type="entry name" value="PHYTOCYANIN"/>
    <property type="match status" value="1"/>
</dbReference>
<keyword evidence="7" id="KW-0325">Glycoprotein</keyword>
<keyword evidence="5 10" id="KW-0472">Membrane</keyword>
<dbReference type="SMR" id="A0A1S3CHH5"/>
<evidence type="ECO:0000313" key="12">
    <source>
        <dbReference type="EnsemblPlants" id="MELO3C024456.2.1"/>
    </source>
</evidence>
<evidence type="ECO:0000256" key="5">
    <source>
        <dbReference type="ARBA" id="ARBA00023136"/>
    </source>
</evidence>
<dbReference type="SUPFAM" id="SSF49503">
    <property type="entry name" value="Cupredoxins"/>
    <property type="match status" value="1"/>
</dbReference>
<comment type="similarity">
    <text evidence="9">Belongs to the early nodulin-like (ENODL) family.</text>
</comment>
<evidence type="ECO:0000256" key="10">
    <source>
        <dbReference type="SAM" id="Phobius"/>
    </source>
</evidence>
<dbReference type="PANTHER" id="PTHR33021:SF234">
    <property type="entry name" value="EARLY NODULIN-LIKE PROTEIN 7"/>
    <property type="match status" value="1"/>
</dbReference>
<evidence type="ECO:0000256" key="8">
    <source>
        <dbReference type="ARBA" id="ARBA00023288"/>
    </source>
</evidence>
<dbReference type="Pfam" id="PF02298">
    <property type="entry name" value="Cu_bind_like"/>
    <property type="match status" value="1"/>
</dbReference>
<dbReference type="AlphaFoldDB" id="A0A1S3CHH5"/>
<dbReference type="InterPro" id="IPR003245">
    <property type="entry name" value="Phytocyanin_dom"/>
</dbReference>
<dbReference type="GO" id="GO:0005886">
    <property type="term" value="C:plasma membrane"/>
    <property type="evidence" value="ECO:0007669"/>
    <property type="project" value="UniProtKB-SubCell"/>
</dbReference>
<evidence type="ECO:0000256" key="9">
    <source>
        <dbReference type="ARBA" id="ARBA00035011"/>
    </source>
</evidence>
<keyword evidence="3" id="KW-0336">GPI-anchor</keyword>
<keyword evidence="4" id="KW-0732">Signal</keyword>
<evidence type="ECO:0000256" key="6">
    <source>
        <dbReference type="ARBA" id="ARBA00023157"/>
    </source>
</evidence>
<dbReference type="eggNOG" id="ENOG502S0M1">
    <property type="taxonomic scope" value="Eukaryota"/>
</dbReference>
<keyword evidence="6" id="KW-1015">Disulfide bond</keyword>
<dbReference type="OrthoDB" id="1933543at2759"/>
<evidence type="ECO:0000256" key="4">
    <source>
        <dbReference type="ARBA" id="ARBA00022729"/>
    </source>
</evidence>
<keyword evidence="8" id="KW-0449">Lipoprotein</keyword>
<evidence type="ECO:0000313" key="14">
    <source>
        <dbReference type="RefSeq" id="XP_008462446.1"/>
    </source>
</evidence>
<reference evidence="12" key="1">
    <citation type="submission" date="2023-03" db="UniProtKB">
        <authorList>
            <consortium name="EnsemblPlants"/>
        </authorList>
    </citation>
    <scope>IDENTIFICATION</scope>
</reference>
<dbReference type="Gene3D" id="2.60.40.420">
    <property type="entry name" value="Cupredoxins - blue copper proteins"/>
    <property type="match status" value="1"/>
</dbReference>
<reference evidence="13" key="3">
    <citation type="submission" date="2025-05" db="UniProtKB">
        <authorList>
            <consortium name="RefSeq"/>
        </authorList>
    </citation>
    <scope>NUCLEOTIDE SEQUENCE [LARGE SCALE GENOMIC DNA]</scope>
</reference>